<feature type="binding site" evidence="7">
    <location>
        <position position="160"/>
    </location>
    <ligand>
        <name>3-phosphoshikimate</name>
        <dbReference type="ChEBI" id="CHEBI:145989"/>
    </ligand>
</feature>
<feature type="binding site" evidence="7">
    <location>
        <position position="332"/>
    </location>
    <ligand>
        <name>phosphoenolpyruvate</name>
        <dbReference type="ChEBI" id="CHEBI:58702"/>
    </ligand>
</feature>
<dbReference type="Gene3D" id="3.65.10.10">
    <property type="entry name" value="Enolpyruvate transferase domain"/>
    <property type="match status" value="2"/>
</dbReference>
<evidence type="ECO:0000259" key="8">
    <source>
        <dbReference type="Pfam" id="PF00275"/>
    </source>
</evidence>
<dbReference type="HAMAP" id="MF_00210">
    <property type="entry name" value="EPSP_synth"/>
    <property type="match status" value="1"/>
</dbReference>
<dbReference type="NCBIfam" id="TIGR01356">
    <property type="entry name" value="aroA"/>
    <property type="match status" value="1"/>
</dbReference>
<proteinExistence type="inferred from homology"/>
<comment type="similarity">
    <text evidence="2 7">Belongs to the EPSP synthase family.</text>
</comment>
<protein>
    <recommendedName>
        <fullName evidence="7">3-phosphoshikimate 1-carboxyvinyltransferase</fullName>
        <ecNumber evidence="7">2.5.1.19</ecNumber>
    </recommendedName>
    <alternativeName>
        <fullName evidence="7">5-enolpyruvylshikimate-3-phosphate synthase</fullName>
        <shortName evidence="7">EPSP synthase</shortName>
        <shortName evidence="7">EPSPS</shortName>
    </alternativeName>
</protein>
<comment type="caution">
    <text evidence="7">Lacks conserved residue(s) required for the propagation of feature annotation.</text>
</comment>
<dbReference type="PANTHER" id="PTHR21090:SF5">
    <property type="entry name" value="PENTAFUNCTIONAL AROM POLYPEPTIDE"/>
    <property type="match status" value="1"/>
</dbReference>
<feature type="binding site" evidence="7">
    <location>
        <position position="328"/>
    </location>
    <ligand>
        <name>3-phosphoshikimate</name>
        <dbReference type="ChEBI" id="CHEBI:145989"/>
    </ligand>
</feature>
<feature type="binding site" evidence="7">
    <location>
        <position position="161"/>
    </location>
    <ligand>
        <name>3-phosphoshikimate</name>
        <dbReference type="ChEBI" id="CHEBI:145989"/>
    </ligand>
</feature>
<dbReference type="InterPro" id="IPR001986">
    <property type="entry name" value="Enolpyruvate_Tfrase_dom"/>
</dbReference>
<feature type="binding site" evidence="7">
    <location>
        <position position="162"/>
    </location>
    <ligand>
        <name>phosphoenolpyruvate</name>
        <dbReference type="ChEBI" id="CHEBI:58702"/>
    </ligand>
</feature>
<gene>
    <name evidence="7 9" type="primary">aroA</name>
    <name evidence="9" type="ORF">H9943_04820</name>
</gene>
<dbReference type="PIRSF" id="PIRSF000505">
    <property type="entry name" value="EPSPS"/>
    <property type="match status" value="1"/>
</dbReference>
<dbReference type="AlphaFoldDB" id="A0A9D2M2G8"/>
<name>A0A9D2M2G8_9FIRM</name>
<keyword evidence="4 7" id="KW-0808">Transferase</keyword>
<organism evidence="9 10">
    <name type="scientific">Candidatus Ruthenibacterium avium</name>
    <dbReference type="NCBI Taxonomy" id="2838751"/>
    <lineage>
        <taxon>Bacteria</taxon>
        <taxon>Bacillati</taxon>
        <taxon>Bacillota</taxon>
        <taxon>Clostridia</taxon>
        <taxon>Eubacteriales</taxon>
        <taxon>Oscillospiraceae</taxon>
        <taxon>Ruthenibacterium</taxon>
    </lineage>
</organism>
<evidence type="ECO:0000256" key="2">
    <source>
        <dbReference type="ARBA" id="ARBA00009948"/>
    </source>
</evidence>
<dbReference type="SUPFAM" id="SSF55205">
    <property type="entry name" value="EPT/RTPC-like"/>
    <property type="match status" value="1"/>
</dbReference>
<dbReference type="InterPro" id="IPR013792">
    <property type="entry name" value="RNA3'P_cycl/enolpyr_Trfase_a/b"/>
</dbReference>
<evidence type="ECO:0000256" key="1">
    <source>
        <dbReference type="ARBA" id="ARBA00004811"/>
    </source>
</evidence>
<evidence type="ECO:0000256" key="5">
    <source>
        <dbReference type="ARBA" id="ARBA00023141"/>
    </source>
</evidence>
<evidence type="ECO:0000256" key="3">
    <source>
        <dbReference type="ARBA" id="ARBA00022605"/>
    </source>
</evidence>
<comment type="catalytic activity">
    <reaction evidence="6">
        <text>3-phosphoshikimate + phosphoenolpyruvate = 5-O-(1-carboxyvinyl)-3-phosphoshikimate + phosphate</text>
        <dbReference type="Rhea" id="RHEA:21256"/>
        <dbReference type="ChEBI" id="CHEBI:43474"/>
        <dbReference type="ChEBI" id="CHEBI:57701"/>
        <dbReference type="ChEBI" id="CHEBI:58702"/>
        <dbReference type="ChEBI" id="CHEBI:145989"/>
        <dbReference type="EC" id="2.5.1.19"/>
    </reaction>
    <physiologicalReaction direction="left-to-right" evidence="6">
        <dbReference type="Rhea" id="RHEA:21257"/>
    </physiologicalReaction>
</comment>
<feature type="binding site" evidence="7">
    <location>
        <position position="91"/>
    </location>
    <ligand>
        <name>phosphoenolpyruvate</name>
        <dbReference type="ChEBI" id="CHEBI:58702"/>
    </ligand>
</feature>
<feature type="binding site" evidence="7">
    <location>
        <position position="119"/>
    </location>
    <ligand>
        <name>phosphoenolpyruvate</name>
        <dbReference type="ChEBI" id="CHEBI:58702"/>
    </ligand>
</feature>
<feature type="binding site" evidence="7">
    <location>
        <position position="21"/>
    </location>
    <ligand>
        <name>3-phosphoshikimate</name>
        <dbReference type="ChEBI" id="CHEBI:145989"/>
    </ligand>
</feature>
<dbReference type="PROSITE" id="PS00885">
    <property type="entry name" value="EPSP_SYNTHASE_2"/>
    <property type="match status" value="1"/>
</dbReference>
<evidence type="ECO:0000313" key="9">
    <source>
        <dbReference type="EMBL" id="HJB39703.1"/>
    </source>
</evidence>
<feature type="binding site" evidence="7">
    <location>
        <position position="188"/>
    </location>
    <ligand>
        <name>3-phosphoshikimate</name>
        <dbReference type="ChEBI" id="CHEBI:145989"/>
    </ligand>
</feature>
<comment type="caution">
    <text evidence="9">The sequence shown here is derived from an EMBL/GenBank/DDBJ whole genome shotgun (WGS) entry which is preliminary data.</text>
</comment>
<feature type="binding site" evidence="7">
    <location>
        <position position="373"/>
    </location>
    <ligand>
        <name>phosphoenolpyruvate</name>
        <dbReference type="ChEBI" id="CHEBI:58702"/>
    </ligand>
</feature>
<feature type="binding site" evidence="7">
    <location>
        <position position="20"/>
    </location>
    <ligand>
        <name>phosphoenolpyruvate</name>
        <dbReference type="ChEBI" id="CHEBI:58702"/>
    </ligand>
</feature>
<dbReference type="CDD" id="cd01556">
    <property type="entry name" value="EPSP_synthase"/>
    <property type="match status" value="1"/>
</dbReference>
<feature type="binding site" evidence="7">
    <location>
        <position position="25"/>
    </location>
    <ligand>
        <name>3-phosphoshikimate</name>
        <dbReference type="ChEBI" id="CHEBI:145989"/>
    </ligand>
</feature>
<comment type="function">
    <text evidence="7">Catalyzes the transfer of the enolpyruvyl moiety of phosphoenolpyruvate (PEP) to the 5-hydroxyl of shikimate-3-phosphate (S3P) to produce enolpyruvyl shikimate-3-phosphate and inorganic phosphate.</text>
</comment>
<dbReference type="InterPro" id="IPR006264">
    <property type="entry name" value="EPSP_synthase"/>
</dbReference>
<feature type="binding site" evidence="7">
    <location>
        <position position="162"/>
    </location>
    <ligand>
        <name>3-phosphoshikimate</name>
        <dbReference type="ChEBI" id="CHEBI:145989"/>
    </ligand>
</feature>
<dbReference type="Proteomes" id="UP000824209">
    <property type="component" value="Unassembled WGS sequence"/>
</dbReference>
<dbReference type="GO" id="GO:0008652">
    <property type="term" value="P:amino acid biosynthetic process"/>
    <property type="evidence" value="ECO:0007669"/>
    <property type="project" value="UniProtKB-KW"/>
</dbReference>
<dbReference type="PANTHER" id="PTHR21090">
    <property type="entry name" value="AROM/DEHYDROQUINATE SYNTHASE"/>
    <property type="match status" value="1"/>
</dbReference>
<comment type="pathway">
    <text evidence="1 7">Metabolic intermediate biosynthesis; chorismate biosynthesis; chorismate from D-erythrose 4-phosphate and phosphoenolpyruvate: step 6/7.</text>
</comment>
<evidence type="ECO:0000256" key="7">
    <source>
        <dbReference type="HAMAP-Rule" id="MF_00210"/>
    </source>
</evidence>
<comment type="subunit">
    <text evidence="7">Monomer.</text>
</comment>
<reference evidence="9" key="1">
    <citation type="journal article" date="2021" name="PeerJ">
        <title>Extensive microbial diversity within the chicken gut microbiome revealed by metagenomics and culture.</title>
        <authorList>
            <person name="Gilroy R."/>
            <person name="Ravi A."/>
            <person name="Getino M."/>
            <person name="Pursley I."/>
            <person name="Horton D.L."/>
            <person name="Alikhan N.F."/>
            <person name="Baker D."/>
            <person name="Gharbi K."/>
            <person name="Hall N."/>
            <person name="Watson M."/>
            <person name="Adriaenssens E.M."/>
            <person name="Foster-Nyarko E."/>
            <person name="Jarju S."/>
            <person name="Secka A."/>
            <person name="Antonio M."/>
            <person name="Oren A."/>
            <person name="Chaudhuri R.R."/>
            <person name="La Ragione R."/>
            <person name="Hildebrand F."/>
            <person name="Pallen M.J."/>
        </authorList>
    </citation>
    <scope>NUCLEOTIDE SEQUENCE</scope>
    <source>
        <strain evidence="9">ChiBcec8-14828</strain>
    </source>
</reference>
<accession>A0A9D2M2G8</accession>
<dbReference type="GO" id="GO:0005737">
    <property type="term" value="C:cytoplasm"/>
    <property type="evidence" value="ECO:0007669"/>
    <property type="project" value="UniProtKB-SubCell"/>
</dbReference>
<dbReference type="GO" id="GO:0009073">
    <property type="term" value="P:aromatic amino acid family biosynthetic process"/>
    <property type="evidence" value="ECO:0007669"/>
    <property type="project" value="UniProtKB-KW"/>
</dbReference>
<dbReference type="EC" id="2.5.1.19" evidence="7"/>
<keyword evidence="5 7" id="KW-0057">Aromatic amino acid biosynthesis</keyword>
<evidence type="ECO:0000313" key="10">
    <source>
        <dbReference type="Proteomes" id="UP000824209"/>
    </source>
</evidence>
<reference evidence="9" key="2">
    <citation type="submission" date="2021-04" db="EMBL/GenBank/DDBJ databases">
        <authorList>
            <person name="Gilroy R."/>
        </authorList>
    </citation>
    <scope>NUCLEOTIDE SEQUENCE</scope>
    <source>
        <strain evidence="9">ChiBcec8-14828</strain>
    </source>
</reference>
<feature type="binding site" evidence="7">
    <location>
        <position position="301"/>
    </location>
    <ligand>
        <name>3-phosphoshikimate</name>
        <dbReference type="ChEBI" id="CHEBI:145989"/>
    </ligand>
</feature>
<keyword evidence="7" id="KW-0963">Cytoplasm</keyword>
<feature type="binding site" evidence="7">
    <location>
        <position position="399"/>
    </location>
    <ligand>
        <name>phosphoenolpyruvate</name>
        <dbReference type="ChEBI" id="CHEBI:58702"/>
    </ligand>
</feature>
<dbReference type="GO" id="GO:0009423">
    <property type="term" value="P:chorismate biosynthetic process"/>
    <property type="evidence" value="ECO:0007669"/>
    <property type="project" value="UniProtKB-UniRule"/>
</dbReference>
<sequence>MRVNFQPSRCEGTVTVPPSKSMAHRTLICAALAEGESIIENLAFSQDIEATIRGLCAFGARVERLGDSTVRVHGMGWPKAPAEPIDCGESGSTLRFFIPLAALVGQPVRFVGHGRLMERPQNVYEEIFAQKGVHFSHTTEEIVVDGTLPAGEYRVDGSVSSQFITGLLLALSLLKAPSTLTVTPPFESASYVALTCAAMADCGVVVEQRDNTFCIKGNEKYTAKHLRVEGDWSQAAFFAVPGSILGGICVQGLRENSLQGDRAVLDILRRCGARFTQKDGVYCFEKSALHATEIDLADCPDLGPVLMAMALFCEGETHFIHARRLRIKESDRIAAMECEIRKMGGVIRSTEDEVYVTGGSLHTAELDSHNDHRIAMAMAAASMASGVPVVIDDAQAVRKSYANFWDDAASLGVQVERHETA</sequence>
<feature type="active site" description="Proton acceptor" evidence="7">
    <location>
        <position position="301"/>
    </location>
</feature>
<keyword evidence="3 7" id="KW-0028">Amino-acid biosynthesis</keyword>
<evidence type="ECO:0000256" key="6">
    <source>
        <dbReference type="ARBA" id="ARBA00044633"/>
    </source>
</evidence>
<evidence type="ECO:0000256" key="4">
    <source>
        <dbReference type="ARBA" id="ARBA00022679"/>
    </source>
</evidence>
<dbReference type="InterPro" id="IPR036968">
    <property type="entry name" value="Enolpyruvate_Tfrase_sf"/>
</dbReference>
<comment type="subcellular location">
    <subcellularLocation>
        <location evidence="7">Cytoplasm</location>
    </subcellularLocation>
</comment>
<dbReference type="Pfam" id="PF00275">
    <property type="entry name" value="EPSP_synthase"/>
    <property type="match status" value="1"/>
</dbReference>
<dbReference type="GO" id="GO:0003866">
    <property type="term" value="F:3-phosphoshikimate 1-carboxyvinyltransferase activity"/>
    <property type="evidence" value="ECO:0007669"/>
    <property type="project" value="UniProtKB-UniRule"/>
</dbReference>
<dbReference type="EMBL" id="DWYA01000048">
    <property type="protein sequence ID" value="HJB39703.1"/>
    <property type="molecule type" value="Genomic_DNA"/>
</dbReference>
<dbReference type="InterPro" id="IPR023193">
    <property type="entry name" value="EPSP_synthase_CS"/>
</dbReference>
<feature type="binding site" evidence="7">
    <location>
        <position position="20"/>
    </location>
    <ligand>
        <name>3-phosphoshikimate</name>
        <dbReference type="ChEBI" id="CHEBI:145989"/>
    </ligand>
</feature>
<feature type="domain" description="Enolpyruvate transferase" evidence="8">
    <location>
        <begin position="7"/>
        <end position="406"/>
    </location>
</feature>